<organism evidence="1 2">
    <name type="scientific">Romboutsia hominis</name>
    <dbReference type="NCBI Taxonomy" id="1507512"/>
    <lineage>
        <taxon>Bacteria</taxon>
        <taxon>Bacillati</taxon>
        <taxon>Bacillota</taxon>
        <taxon>Clostridia</taxon>
        <taxon>Peptostreptococcales</taxon>
        <taxon>Peptostreptococcaceae</taxon>
        <taxon>Romboutsia</taxon>
    </lineage>
</organism>
<dbReference type="SUPFAM" id="SSF143744">
    <property type="entry name" value="GlcG-like"/>
    <property type="match status" value="1"/>
</dbReference>
<name>A0A2P2BQL5_9FIRM</name>
<dbReference type="KEGG" id="rhom:FRIFI_1062"/>
<sequence length="144" mass="15440">MKKLNEYKELSLEIVKEMAKAAEKKALEINVPVVFSAVDKGANLMLMHRMEDAFITSIEISINKAFTSACLRQGTHEISEVVQPGESLYGLQLTNNARIVPFGGGLPIVVDGQVVGAVGVSGGSVEEDRLIAQAAVDAFHKVNS</sequence>
<proteinExistence type="predicted"/>
<evidence type="ECO:0000313" key="2">
    <source>
        <dbReference type="Proteomes" id="UP000245695"/>
    </source>
</evidence>
<dbReference type="Proteomes" id="UP000245695">
    <property type="component" value="Chromosome 1"/>
</dbReference>
<keyword evidence="2" id="KW-1185">Reference proteome</keyword>
<dbReference type="InterPro" id="IPR038084">
    <property type="entry name" value="PduO/GlcC-like_sf"/>
</dbReference>
<dbReference type="InterPro" id="IPR052517">
    <property type="entry name" value="GlcG_carb_metab_protein"/>
</dbReference>
<protein>
    <submittedName>
        <fullName evidence="1">Adenosylcobalamin biosynthesis, ATP:cob(I)alamin adenosyltransferase-like</fullName>
    </submittedName>
</protein>
<dbReference type="GO" id="GO:0016740">
    <property type="term" value="F:transferase activity"/>
    <property type="evidence" value="ECO:0007669"/>
    <property type="project" value="UniProtKB-KW"/>
</dbReference>
<dbReference type="Gene3D" id="3.30.450.150">
    <property type="entry name" value="Haem-degrading domain"/>
    <property type="match status" value="1"/>
</dbReference>
<dbReference type="PANTHER" id="PTHR34309">
    <property type="entry name" value="SLR1406 PROTEIN"/>
    <property type="match status" value="1"/>
</dbReference>
<dbReference type="EMBL" id="LN650648">
    <property type="protein sequence ID" value="CEI72602.1"/>
    <property type="molecule type" value="Genomic_DNA"/>
</dbReference>
<keyword evidence="1" id="KW-0808">Transferase</keyword>
<dbReference type="RefSeq" id="WP_092926338.1">
    <property type="nucleotide sequence ID" value="NZ_FJTZ01000012.1"/>
</dbReference>
<reference evidence="1 2" key="1">
    <citation type="submission" date="2014-09" db="EMBL/GenBank/DDBJ databases">
        <authorList>
            <person name="Hornung B.V."/>
        </authorList>
    </citation>
    <scope>NUCLEOTIDE SEQUENCE [LARGE SCALE GENOMIC DNA]</scope>
    <source>
        <strain evidence="1 2">FRIFI</strain>
    </source>
</reference>
<accession>A0A2P2BQL5</accession>
<dbReference type="Pfam" id="PF03928">
    <property type="entry name" value="HbpS-like"/>
    <property type="match status" value="1"/>
</dbReference>
<dbReference type="InterPro" id="IPR005624">
    <property type="entry name" value="PduO/GlcC-like"/>
</dbReference>
<evidence type="ECO:0000313" key="1">
    <source>
        <dbReference type="EMBL" id="CEI72602.1"/>
    </source>
</evidence>
<gene>
    <name evidence="1" type="ORF">FRIFI_1062</name>
</gene>
<dbReference type="AlphaFoldDB" id="A0A2P2BQL5"/>
<dbReference type="PANTHER" id="PTHR34309:SF1">
    <property type="entry name" value="PROTEIN GLCG"/>
    <property type="match status" value="1"/>
</dbReference>